<dbReference type="GO" id="GO:0005840">
    <property type="term" value="C:ribosome"/>
    <property type="evidence" value="ECO:0007669"/>
    <property type="project" value="UniProtKB-KW"/>
</dbReference>
<evidence type="ECO:0000259" key="7">
    <source>
        <dbReference type="Pfam" id="PF01778"/>
    </source>
</evidence>
<dbReference type="Gene3D" id="3.30.390.110">
    <property type="match status" value="1"/>
</dbReference>
<proteinExistence type="inferred from homology"/>
<keyword evidence="3" id="KW-0687">Ribonucleoprotein</keyword>
<evidence type="ECO:0000313" key="9">
    <source>
        <dbReference type="Proteomes" id="UP001381693"/>
    </source>
</evidence>
<feature type="region of interest" description="Disordered" evidence="6">
    <location>
        <begin position="132"/>
        <end position="152"/>
    </location>
</feature>
<evidence type="ECO:0000256" key="3">
    <source>
        <dbReference type="ARBA" id="ARBA00023274"/>
    </source>
</evidence>
<sequence>MYVSTCLVKMSADLCWQIIRNNHAYLLKKRNVYKSFSTEPNNLKNVNSLRYNGFCRRKVLGVDPAPGGKGVVLTYKVPKYKRKPAKSLIRTQLKGGPRRALNSIRRFVKNGNYRKDLKKAALRRASAIFKSQRAQPYRKMRRTNRKAVRDTE</sequence>
<dbReference type="GO" id="GO:1990904">
    <property type="term" value="C:ribonucleoprotein complex"/>
    <property type="evidence" value="ECO:0007669"/>
    <property type="project" value="UniProtKB-KW"/>
</dbReference>
<dbReference type="FunFam" id="3.30.390.110:FF:000002">
    <property type="entry name" value="60S ribosomal protein L28"/>
    <property type="match status" value="1"/>
</dbReference>
<dbReference type="GO" id="GO:0003735">
    <property type="term" value="F:structural constituent of ribosome"/>
    <property type="evidence" value="ECO:0007669"/>
    <property type="project" value="InterPro"/>
</dbReference>
<accession>A0AAN8XQU8</accession>
<evidence type="ECO:0000256" key="2">
    <source>
        <dbReference type="ARBA" id="ARBA00022980"/>
    </source>
</evidence>
<keyword evidence="9" id="KW-1185">Reference proteome</keyword>
<reference evidence="8 9" key="1">
    <citation type="submission" date="2023-11" db="EMBL/GenBank/DDBJ databases">
        <title>Halocaridina rubra genome assembly.</title>
        <authorList>
            <person name="Smith C."/>
        </authorList>
    </citation>
    <scope>NUCLEOTIDE SEQUENCE [LARGE SCALE GENOMIC DNA]</scope>
    <source>
        <strain evidence="8">EP-1</strain>
        <tissue evidence="8">Whole</tissue>
    </source>
</reference>
<evidence type="ECO:0000313" key="8">
    <source>
        <dbReference type="EMBL" id="KAK7084044.1"/>
    </source>
</evidence>
<evidence type="ECO:0000256" key="5">
    <source>
        <dbReference type="ARBA" id="ARBA00035330"/>
    </source>
</evidence>
<name>A0AAN8XQU8_HALRR</name>
<dbReference type="InterPro" id="IPR029004">
    <property type="entry name" value="Ribosomal_eL28/Mak16"/>
</dbReference>
<evidence type="ECO:0000256" key="1">
    <source>
        <dbReference type="ARBA" id="ARBA00007926"/>
    </source>
</evidence>
<keyword evidence="2 8" id="KW-0689">Ribosomal protein</keyword>
<feature type="compositionally biased region" description="Basic residues" evidence="6">
    <location>
        <begin position="136"/>
        <end position="146"/>
    </location>
</feature>
<organism evidence="8 9">
    <name type="scientific">Halocaridina rubra</name>
    <name type="common">Hawaiian red shrimp</name>
    <dbReference type="NCBI Taxonomy" id="373956"/>
    <lineage>
        <taxon>Eukaryota</taxon>
        <taxon>Metazoa</taxon>
        <taxon>Ecdysozoa</taxon>
        <taxon>Arthropoda</taxon>
        <taxon>Crustacea</taxon>
        <taxon>Multicrustacea</taxon>
        <taxon>Malacostraca</taxon>
        <taxon>Eumalacostraca</taxon>
        <taxon>Eucarida</taxon>
        <taxon>Decapoda</taxon>
        <taxon>Pleocyemata</taxon>
        <taxon>Caridea</taxon>
        <taxon>Atyoidea</taxon>
        <taxon>Atyidae</taxon>
        <taxon>Halocaridina</taxon>
    </lineage>
</organism>
<dbReference type="EMBL" id="JAXCGZ010002320">
    <property type="protein sequence ID" value="KAK7084044.1"/>
    <property type="molecule type" value="Genomic_DNA"/>
</dbReference>
<dbReference type="Proteomes" id="UP001381693">
    <property type="component" value="Unassembled WGS sequence"/>
</dbReference>
<comment type="similarity">
    <text evidence="1">Belongs to the eukaryotic ribosomal protein eL28 family.</text>
</comment>
<feature type="domain" description="Ribosomal eL28/Mak16" evidence="7">
    <location>
        <begin position="14"/>
        <end position="131"/>
    </location>
</feature>
<comment type="caution">
    <text evidence="8">The sequence shown here is derived from an EMBL/GenBank/DDBJ whole genome shotgun (WGS) entry which is preliminary data.</text>
</comment>
<evidence type="ECO:0000256" key="4">
    <source>
        <dbReference type="ARBA" id="ARBA00035223"/>
    </source>
</evidence>
<dbReference type="AlphaFoldDB" id="A0AAN8XQU8"/>
<dbReference type="Pfam" id="PF01778">
    <property type="entry name" value="Ribosomal_L28e"/>
    <property type="match status" value="1"/>
</dbReference>
<dbReference type="PANTHER" id="PTHR10544">
    <property type="entry name" value="60S RIBOSOMAL PROTEIN L28"/>
    <property type="match status" value="1"/>
</dbReference>
<dbReference type="InterPro" id="IPR002672">
    <property type="entry name" value="Ribosomal_eL28"/>
</dbReference>
<gene>
    <name evidence="8" type="primary">RPL28</name>
    <name evidence="8" type="ORF">SK128_006320</name>
</gene>
<protein>
    <recommendedName>
        <fullName evidence="4">Large ribosomal subunit protein eL28</fullName>
    </recommendedName>
    <alternativeName>
        <fullName evidence="5">60S ribosomal protein L28</fullName>
    </alternativeName>
</protein>
<evidence type="ECO:0000256" key="6">
    <source>
        <dbReference type="SAM" id="MobiDB-lite"/>
    </source>
</evidence>
<dbReference type="GO" id="GO:0006412">
    <property type="term" value="P:translation"/>
    <property type="evidence" value="ECO:0007669"/>
    <property type="project" value="InterPro"/>
</dbReference>